<dbReference type="Pfam" id="PF01343">
    <property type="entry name" value="Peptidase_S49"/>
    <property type="match status" value="1"/>
</dbReference>
<dbReference type="GO" id="GO:0006508">
    <property type="term" value="P:proteolysis"/>
    <property type="evidence" value="ECO:0007669"/>
    <property type="project" value="UniProtKB-KW"/>
</dbReference>
<dbReference type="InterPro" id="IPR002142">
    <property type="entry name" value="Peptidase_S49"/>
</dbReference>
<dbReference type="OrthoDB" id="266140at2"/>
<comment type="caution">
    <text evidence="6">The sequence shown here is derived from an EMBL/GenBank/DDBJ whole genome shotgun (WGS) entry which is preliminary data.</text>
</comment>
<accession>W9GVV6</accession>
<organism evidence="6 7">
    <name type="scientific">Skermanella stibiiresistens SB22</name>
    <dbReference type="NCBI Taxonomy" id="1385369"/>
    <lineage>
        <taxon>Bacteria</taxon>
        <taxon>Pseudomonadati</taxon>
        <taxon>Pseudomonadota</taxon>
        <taxon>Alphaproteobacteria</taxon>
        <taxon>Rhodospirillales</taxon>
        <taxon>Azospirillaceae</taxon>
        <taxon>Skermanella</taxon>
    </lineage>
</organism>
<proteinExistence type="inferred from homology"/>
<gene>
    <name evidence="6" type="ORF">N825_25365</name>
</gene>
<keyword evidence="4" id="KW-0720">Serine protease</keyword>
<evidence type="ECO:0000256" key="2">
    <source>
        <dbReference type="ARBA" id="ARBA00022670"/>
    </source>
</evidence>
<evidence type="ECO:0000313" key="6">
    <source>
        <dbReference type="EMBL" id="EWY36766.1"/>
    </source>
</evidence>
<evidence type="ECO:0000256" key="4">
    <source>
        <dbReference type="ARBA" id="ARBA00022825"/>
    </source>
</evidence>
<keyword evidence="3" id="KW-0378">Hydrolase</keyword>
<dbReference type="CDD" id="cd07022">
    <property type="entry name" value="S49_Sppa_36K_type"/>
    <property type="match status" value="1"/>
</dbReference>
<dbReference type="SUPFAM" id="SSF52096">
    <property type="entry name" value="ClpP/crotonase"/>
    <property type="match status" value="1"/>
</dbReference>
<reference evidence="6 7" key="1">
    <citation type="submission" date="2013-08" db="EMBL/GenBank/DDBJ databases">
        <title>The genome sequence of Skermanella stibiiresistens.</title>
        <authorList>
            <person name="Zhu W."/>
            <person name="Wang G."/>
        </authorList>
    </citation>
    <scope>NUCLEOTIDE SEQUENCE [LARGE SCALE GENOMIC DNA]</scope>
    <source>
        <strain evidence="6 7">SB22</strain>
    </source>
</reference>
<evidence type="ECO:0000256" key="1">
    <source>
        <dbReference type="ARBA" id="ARBA00008683"/>
    </source>
</evidence>
<name>W9GVV6_9PROT</name>
<feature type="domain" description="Peptidase S49" evidence="5">
    <location>
        <begin position="127"/>
        <end position="273"/>
    </location>
</feature>
<dbReference type="RefSeq" id="WP_051513595.1">
    <property type="nucleotide sequence ID" value="NZ_AVFL01000036.1"/>
</dbReference>
<dbReference type="STRING" id="1385369.N825_25365"/>
<evidence type="ECO:0000256" key="3">
    <source>
        <dbReference type="ARBA" id="ARBA00022801"/>
    </source>
</evidence>
<dbReference type="PANTHER" id="PTHR33209:SF1">
    <property type="entry name" value="PEPTIDASE S49 DOMAIN-CONTAINING PROTEIN"/>
    <property type="match status" value="1"/>
</dbReference>
<keyword evidence="2" id="KW-0645">Protease</keyword>
<protein>
    <recommendedName>
        <fullName evidence="5">Peptidase S49 domain-containing protein</fullName>
    </recommendedName>
</protein>
<dbReference type="GO" id="GO:0008236">
    <property type="term" value="F:serine-type peptidase activity"/>
    <property type="evidence" value="ECO:0007669"/>
    <property type="project" value="UniProtKB-KW"/>
</dbReference>
<evidence type="ECO:0000259" key="5">
    <source>
        <dbReference type="Pfam" id="PF01343"/>
    </source>
</evidence>
<comment type="similarity">
    <text evidence="1">Belongs to the peptidase S49 family.</text>
</comment>
<evidence type="ECO:0000313" key="7">
    <source>
        <dbReference type="Proteomes" id="UP000019486"/>
    </source>
</evidence>
<dbReference type="EMBL" id="AVFL01000036">
    <property type="protein sequence ID" value="EWY36766.1"/>
    <property type="molecule type" value="Genomic_DNA"/>
</dbReference>
<keyword evidence="7" id="KW-1185">Reference proteome</keyword>
<dbReference type="InterPro" id="IPR033855">
    <property type="entry name" value="Protein_C"/>
</dbReference>
<dbReference type="Proteomes" id="UP000019486">
    <property type="component" value="Unassembled WGS sequence"/>
</dbReference>
<dbReference type="PANTHER" id="PTHR33209">
    <property type="entry name" value="PROTEASE 4"/>
    <property type="match status" value="1"/>
</dbReference>
<sequence>MTIPLITGPLPALVDPRHAAAMSDTLARIAQGKLPATAQWIGDAVERRTLYPVERGVAVIAVHGLLVPYLDYVGWPWATGYNVLRLQLEQAFQDPEIRGVLLHVNSGGGYASGCFDLVDWMAVAKEPAGKPIAAVVDDACYSAAYAIASAADSIACPRVGGVGSIGVVTLHLDVSAALEKQGYKVTVIRGGAHKTDGNPYEPLPPDVLADFTAEVEDLRTLFISTVARNRASLGLTEEIAGATEARAYSGPTRLAEALRLRLADAVASPDVAATAFINHCN</sequence>
<dbReference type="InterPro" id="IPR029045">
    <property type="entry name" value="ClpP/crotonase-like_dom_sf"/>
</dbReference>
<dbReference type="AlphaFoldDB" id="W9GVV6"/>
<dbReference type="Gene3D" id="3.90.226.10">
    <property type="entry name" value="2-enoyl-CoA Hydratase, Chain A, domain 1"/>
    <property type="match status" value="1"/>
</dbReference>